<dbReference type="Proteomes" id="UP000762676">
    <property type="component" value="Unassembled WGS sequence"/>
</dbReference>
<reference evidence="2 3" key="1">
    <citation type="journal article" date="2021" name="Elife">
        <title>Chloroplast acquisition without the gene transfer in kleptoplastic sea slugs, Plakobranchus ocellatus.</title>
        <authorList>
            <person name="Maeda T."/>
            <person name="Takahashi S."/>
            <person name="Yoshida T."/>
            <person name="Shimamura S."/>
            <person name="Takaki Y."/>
            <person name="Nagai Y."/>
            <person name="Toyoda A."/>
            <person name="Suzuki Y."/>
            <person name="Arimoto A."/>
            <person name="Ishii H."/>
            <person name="Satoh N."/>
            <person name="Nishiyama T."/>
            <person name="Hasebe M."/>
            <person name="Maruyama T."/>
            <person name="Minagawa J."/>
            <person name="Obokata J."/>
            <person name="Shigenobu S."/>
        </authorList>
    </citation>
    <scope>NUCLEOTIDE SEQUENCE [LARGE SCALE GENOMIC DNA]</scope>
</reference>
<sequence length="112" mass="12684">MVRVYRESPDRAHCRHQALSPLSMLPDGARTGTRGRKHCSFKGPGETKSSGYLPSTSAWTDKDQLLDKGEYKEREREEDHRIPRGDQRKVRCSSQGRHRTSSPRTFVSGGSL</sequence>
<gene>
    <name evidence="2" type="ORF">ElyMa_004062100</name>
</gene>
<comment type="caution">
    <text evidence="2">The sequence shown here is derived from an EMBL/GenBank/DDBJ whole genome shotgun (WGS) entry which is preliminary data.</text>
</comment>
<proteinExistence type="predicted"/>
<dbReference type="AlphaFoldDB" id="A0AAV4G9B6"/>
<evidence type="ECO:0000313" key="3">
    <source>
        <dbReference type="Proteomes" id="UP000762676"/>
    </source>
</evidence>
<protein>
    <submittedName>
        <fullName evidence="2">Uncharacterized protein</fullName>
    </submittedName>
</protein>
<dbReference type="EMBL" id="BMAT01008251">
    <property type="protein sequence ID" value="GFR81140.1"/>
    <property type="molecule type" value="Genomic_DNA"/>
</dbReference>
<feature type="compositionally biased region" description="Polar residues" evidence="1">
    <location>
        <begin position="47"/>
        <end position="59"/>
    </location>
</feature>
<keyword evidence="3" id="KW-1185">Reference proteome</keyword>
<accession>A0AAV4G9B6</accession>
<evidence type="ECO:0000313" key="2">
    <source>
        <dbReference type="EMBL" id="GFR81140.1"/>
    </source>
</evidence>
<organism evidence="2 3">
    <name type="scientific">Elysia marginata</name>
    <dbReference type="NCBI Taxonomy" id="1093978"/>
    <lineage>
        <taxon>Eukaryota</taxon>
        <taxon>Metazoa</taxon>
        <taxon>Spiralia</taxon>
        <taxon>Lophotrochozoa</taxon>
        <taxon>Mollusca</taxon>
        <taxon>Gastropoda</taxon>
        <taxon>Heterobranchia</taxon>
        <taxon>Euthyneura</taxon>
        <taxon>Panpulmonata</taxon>
        <taxon>Sacoglossa</taxon>
        <taxon>Placobranchoidea</taxon>
        <taxon>Plakobranchidae</taxon>
        <taxon>Elysia</taxon>
    </lineage>
</organism>
<feature type="compositionally biased region" description="Basic and acidic residues" evidence="1">
    <location>
        <begin position="1"/>
        <end position="12"/>
    </location>
</feature>
<feature type="compositionally biased region" description="Polar residues" evidence="1">
    <location>
        <begin position="102"/>
        <end position="112"/>
    </location>
</feature>
<feature type="region of interest" description="Disordered" evidence="1">
    <location>
        <begin position="1"/>
        <end position="112"/>
    </location>
</feature>
<name>A0AAV4G9B6_9GAST</name>
<evidence type="ECO:0000256" key="1">
    <source>
        <dbReference type="SAM" id="MobiDB-lite"/>
    </source>
</evidence>
<feature type="compositionally biased region" description="Basic and acidic residues" evidence="1">
    <location>
        <begin position="60"/>
        <end position="89"/>
    </location>
</feature>